<sequence>MTRSTLISIAIAFVMGYSHATDVPPIKALLITGGGYHDYAAQKDILKAGIESRIHAVVDHAHVDDTSSRPRLPIYDQPDYARGYDVVIHTECAGGVDDPSVIEKVLQPHRDGVPGVNLHCAMHSYRFGDYHKPVADGAANAIWYEYVGLQSTFHGPQEPIAVHYLPADNPLIQGLTDWTTEKEELYNNIRLLPGITPLARGTQRIEGRDVEAIVAWAHVYRGTRVFSTTLAHNNATVADARYLDLVTRGILWATGKLDDLGKPMPGYALARETN</sequence>
<organism evidence="3 4">
    <name type="scientific">Terrimicrobium sacchariphilum</name>
    <dbReference type="NCBI Taxonomy" id="690879"/>
    <lineage>
        <taxon>Bacteria</taxon>
        <taxon>Pseudomonadati</taxon>
        <taxon>Verrucomicrobiota</taxon>
        <taxon>Terrimicrobiia</taxon>
        <taxon>Terrimicrobiales</taxon>
        <taxon>Terrimicrobiaceae</taxon>
        <taxon>Terrimicrobium</taxon>
    </lineage>
</organism>
<keyword evidence="4" id="KW-1185">Reference proteome</keyword>
<evidence type="ECO:0000259" key="2">
    <source>
        <dbReference type="Pfam" id="PF06283"/>
    </source>
</evidence>
<evidence type="ECO:0000313" key="4">
    <source>
        <dbReference type="Proteomes" id="UP000076023"/>
    </source>
</evidence>
<dbReference type="STRING" id="690879.TSACC_22982"/>
<dbReference type="Gene3D" id="3.40.50.880">
    <property type="match status" value="1"/>
</dbReference>
<dbReference type="Pfam" id="PF06283">
    <property type="entry name" value="ThuA"/>
    <property type="match status" value="1"/>
</dbReference>
<gene>
    <name evidence="3" type="ORF">TSACC_22982</name>
</gene>
<feature type="signal peptide" evidence="1">
    <location>
        <begin position="1"/>
        <end position="20"/>
    </location>
</feature>
<comment type="caution">
    <text evidence="3">The sequence shown here is derived from an EMBL/GenBank/DDBJ whole genome shotgun (WGS) entry which is preliminary data.</text>
</comment>
<dbReference type="SUPFAM" id="SSF52317">
    <property type="entry name" value="Class I glutamine amidotransferase-like"/>
    <property type="match status" value="1"/>
</dbReference>
<dbReference type="EMBL" id="BDCO01000002">
    <property type="protein sequence ID" value="GAT34557.1"/>
    <property type="molecule type" value="Genomic_DNA"/>
</dbReference>
<dbReference type="InParanoid" id="A0A146GD03"/>
<dbReference type="Proteomes" id="UP000076023">
    <property type="component" value="Unassembled WGS sequence"/>
</dbReference>
<accession>A0A146GD03</accession>
<evidence type="ECO:0000313" key="3">
    <source>
        <dbReference type="EMBL" id="GAT34557.1"/>
    </source>
</evidence>
<dbReference type="RefSeq" id="WP_075080174.1">
    <property type="nucleotide sequence ID" value="NZ_BDCO01000002.1"/>
</dbReference>
<name>A0A146GD03_TERSA</name>
<protein>
    <submittedName>
        <fullName evidence="3">Trehalose utilisation</fullName>
    </submittedName>
</protein>
<reference evidence="4" key="1">
    <citation type="journal article" date="2017" name="Genome Announc.">
        <title>Draft Genome Sequence of Terrimicrobium sacchariphilum NM-5T, a Facultative Anaerobic Soil Bacterium of the Class Spartobacteria.</title>
        <authorList>
            <person name="Qiu Y.L."/>
            <person name="Tourlousse D.M."/>
            <person name="Matsuura N."/>
            <person name="Ohashi A."/>
            <person name="Sekiguchi Y."/>
        </authorList>
    </citation>
    <scope>NUCLEOTIDE SEQUENCE [LARGE SCALE GENOMIC DNA]</scope>
    <source>
        <strain evidence="4">NM-5</strain>
    </source>
</reference>
<dbReference type="AlphaFoldDB" id="A0A146GD03"/>
<dbReference type="InterPro" id="IPR029062">
    <property type="entry name" value="Class_I_gatase-like"/>
</dbReference>
<feature type="domain" description="ThuA-like" evidence="2">
    <location>
        <begin position="67"/>
        <end position="253"/>
    </location>
</feature>
<evidence type="ECO:0000256" key="1">
    <source>
        <dbReference type="SAM" id="SignalP"/>
    </source>
</evidence>
<dbReference type="InterPro" id="IPR029010">
    <property type="entry name" value="ThuA-like"/>
</dbReference>
<feature type="chain" id="PRO_5007524959" evidence="1">
    <location>
        <begin position="21"/>
        <end position="274"/>
    </location>
</feature>
<keyword evidence="1" id="KW-0732">Signal</keyword>
<dbReference type="PANTHER" id="PTHR40469">
    <property type="entry name" value="SECRETED GLYCOSYL HYDROLASE"/>
    <property type="match status" value="1"/>
</dbReference>
<dbReference type="PANTHER" id="PTHR40469:SF2">
    <property type="entry name" value="GALACTOSE-BINDING DOMAIN-LIKE SUPERFAMILY PROTEIN"/>
    <property type="match status" value="1"/>
</dbReference>
<proteinExistence type="predicted"/>